<organism evidence="1 2">
    <name type="scientific">Pedobacter xixiisoli</name>
    <dbReference type="NCBI Taxonomy" id="1476464"/>
    <lineage>
        <taxon>Bacteria</taxon>
        <taxon>Pseudomonadati</taxon>
        <taxon>Bacteroidota</taxon>
        <taxon>Sphingobacteriia</taxon>
        <taxon>Sphingobacteriales</taxon>
        <taxon>Sphingobacteriaceae</taxon>
        <taxon>Pedobacter</taxon>
    </lineage>
</organism>
<protein>
    <submittedName>
        <fullName evidence="1">Uncharacterized protein</fullName>
    </submittedName>
</protein>
<reference evidence="2" key="1">
    <citation type="submission" date="2017-09" db="EMBL/GenBank/DDBJ databases">
        <authorList>
            <person name="Varghese N."/>
            <person name="Submissions S."/>
        </authorList>
    </citation>
    <scope>NUCLEOTIDE SEQUENCE [LARGE SCALE GENOMIC DNA]</scope>
    <source>
        <strain evidence="2">CGMCC 1.12803</strain>
    </source>
</reference>
<keyword evidence="2" id="KW-1185">Reference proteome</keyword>
<dbReference type="Proteomes" id="UP000219281">
    <property type="component" value="Unassembled WGS sequence"/>
</dbReference>
<sequence>MWAKPVLLFISTLFIISTDTSKQNIRTMYAKSVESKQTAKNLLSVLEKQEQNAFVVGYAGATKMIMAKHVFNPITKLHYFNAGKKMLNKAIAKENGNVELVFLRYATQVSAPSILGYNDNIDTDKKQILRGLNNDKIDEQLAKTIISFMKKQELTPEEKQQLTGLAK</sequence>
<dbReference type="RefSeq" id="WP_097128065.1">
    <property type="nucleotide sequence ID" value="NZ_OCMT01000001.1"/>
</dbReference>
<accession>A0A285ZQH8</accession>
<dbReference type="OrthoDB" id="663842at2"/>
<evidence type="ECO:0000313" key="2">
    <source>
        <dbReference type="Proteomes" id="UP000219281"/>
    </source>
</evidence>
<dbReference type="EMBL" id="OCMT01000001">
    <property type="protein sequence ID" value="SOD11911.1"/>
    <property type="molecule type" value="Genomic_DNA"/>
</dbReference>
<evidence type="ECO:0000313" key="1">
    <source>
        <dbReference type="EMBL" id="SOD11911.1"/>
    </source>
</evidence>
<dbReference type="AlphaFoldDB" id="A0A285ZQH8"/>
<proteinExistence type="predicted"/>
<name>A0A285ZQH8_9SPHI</name>
<gene>
    <name evidence="1" type="ORF">SAMN06297358_0396</name>
</gene>